<keyword evidence="2" id="KW-1185">Reference proteome</keyword>
<name>A0A0D2FCA9_9EURO</name>
<accession>A0A0D2FCA9</accession>
<evidence type="ECO:0000313" key="2">
    <source>
        <dbReference type="Proteomes" id="UP000053617"/>
    </source>
</evidence>
<evidence type="ECO:0000313" key="1">
    <source>
        <dbReference type="EMBL" id="KIW99741.1"/>
    </source>
</evidence>
<evidence type="ECO:0008006" key="3">
    <source>
        <dbReference type="Google" id="ProtNLM"/>
    </source>
</evidence>
<dbReference type="AlphaFoldDB" id="A0A0D2FCA9"/>
<dbReference type="VEuPathDB" id="FungiDB:Z518_11154"/>
<organism evidence="1 2">
    <name type="scientific">Rhinocladiella mackenziei CBS 650.93</name>
    <dbReference type="NCBI Taxonomy" id="1442369"/>
    <lineage>
        <taxon>Eukaryota</taxon>
        <taxon>Fungi</taxon>
        <taxon>Dikarya</taxon>
        <taxon>Ascomycota</taxon>
        <taxon>Pezizomycotina</taxon>
        <taxon>Eurotiomycetes</taxon>
        <taxon>Chaetothyriomycetidae</taxon>
        <taxon>Chaetothyriales</taxon>
        <taxon>Herpotrichiellaceae</taxon>
        <taxon>Rhinocladiella</taxon>
    </lineage>
</organism>
<dbReference type="HOGENOM" id="CLU_029560_0_0_1"/>
<dbReference type="Proteomes" id="UP000053617">
    <property type="component" value="Unassembled WGS sequence"/>
</dbReference>
<gene>
    <name evidence="1" type="ORF">Z518_11154</name>
</gene>
<dbReference type="GeneID" id="25299225"/>
<reference evidence="1 2" key="1">
    <citation type="submission" date="2015-01" db="EMBL/GenBank/DDBJ databases">
        <title>The Genome Sequence of Rhinocladiella mackenzie CBS 650.93.</title>
        <authorList>
            <consortium name="The Broad Institute Genomics Platform"/>
            <person name="Cuomo C."/>
            <person name="de Hoog S."/>
            <person name="Gorbushina A."/>
            <person name="Stielow B."/>
            <person name="Teixiera M."/>
            <person name="Abouelleil A."/>
            <person name="Chapman S.B."/>
            <person name="Priest M."/>
            <person name="Young S.K."/>
            <person name="Wortman J."/>
            <person name="Nusbaum C."/>
            <person name="Birren B."/>
        </authorList>
    </citation>
    <scope>NUCLEOTIDE SEQUENCE [LARGE SCALE GENOMIC DNA]</scope>
    <source>
        <strain evidence="1 2">CBS 650.93</strain>
    </source>
</reference>
<protein>
    <recommendedName>
        <fullName evidence="3">Transcription factor domain-containing protein</fullName>
    </recommendedName>
</protein>
<proteinExistence type="predicted"/>
<sequence>MTLVIHVAAEVRNASTTKGALSVVDVGKCKHEDRCHLRDVPFTKRRHSEALEADLPYAERLVNFYSAPVSGLRRAPANCSKPSADLSEASEAFDVIPGPGGQVLFPEHFDEQIHDILEPGDTRLASATSLPQENSLSYPETMNYWQTPEGDFAFVAGYERPASGHENVSDNFPFVLNDRLSPTSELLSPTEGMTSSSGSWGGSEIWDSVQQFFDTMYFVLPVLSYQRLLSRLITEPIWTSNPDFRTLLLSIRMLNTASEFRMGLKQSTPLFDLIHQVERSRLCYEFAEPPTLDAAVVSLFLFTAYNVLEKHTRAFMYLDEAFSLLDAVELVGEEEERRKRQIEQVLFNTEAASLAIYGGKRMKRRARRPLMILDERPTVSDKTEHNAEIDRVATDLLRRLTQIHLADDADALQMTDIESEADIRALFGAVFQRHRYSRIQAADVVITRQWQLSSKLAGSLRNGMSGPKLNETQVEQLGMAAMAWICLLEEGELRIVGLGKLSALVQNIFTLVGHGKCRYVLGGLVGAVLKEDYERNFAHALVHVSMSLAPTGPSPIPPLWDNENGDRDSRVCATVPAEDGDSQSAKILHAFTTTGESSTREEIPPTIGLMEEEQLEDLNPGNIDWLLDLS</sequence>
<dbReference type="RefSeq" id="XP_013266878.1">
    <property type="nucleotide sequence ID" value="XM_013411424.1"/>
</dbReference>
<dbReference type="OrthoDB" id="4132249at2759"/>
<dbReference type="EMBL" id="KN847485">
    <property type="protein sequence ID" value="KIW99741.1"/>
    <property type="molecule type" value="Genomic_DNA"/>
</dbReference>
<dbReference type="STRING" id="1442369.A0A0D2FCA9"/>